<reference evidence="2 3" key="1">
    <citation type="journal article" date="2016" name="Nat. Commun.">
        <title>Thousands of microbial genomes shed light on interconnected biogeochemical processes in an aquifer system.</title>
        <authorList>
            <person name="Anantharaman K."/>
            <person name="Brown C.T."/>
            <person name="Hug L.A."/>
            <person name="Sharon I."/>
            <person name="Castelle C.J."/>
            <person name="Probst A.J."/>
            <person name="Thomas B.C."/>
            <person name="Singh A."/>
            <person name="Wilkins M.J."/>
            <person name="Karaoz U."/>
            <person name="Brodie E.L."/>
            <person name="Williams K.H."/>
            <person name="Hubbard S.S."/>
            <person name="Banfield J.F."/>
        </authorList>
    </citation>
    <scope>NUCLEOTIDE SEQUENCE [LARGE SCALE GENOMIC DNA]</scope>
</reference>
<gene>
    <name evidence="2" type="ORF">A2973_04080</name>
</gene>
<protein>
    <submittedName>
        <fullName evidence="2">Uncharacterized protein</fullName>
    </submittedName>
</protein>
<dbReference type="Proteomes" id="UP000176409">
    <property type="component" value="Unassembled WGS sequence"/>
</dbReference>
<keyword evidence="1" id="KW-0812">Transmembrane</keyword>
<name>A0A1F6B1U8_9BACT</name>
<keyword evidence="1" id="KW-0472">Membrane</keyword>
<organism evidence="2 3">
    <name type="scientific">Candidatus Gottesmanbacteria bacterium RIFCSPLOWO2_01_FULL_49_10</name>
    <dbReference type="NCBI Taxonomy" id="1798396"/>
    <lineage>
        <taxon>Bacteria</taxon>
        <taxon>Candidatus Gottesmaniibacteriota</taxon>
    </lineage>
</organism>
<dbReference type="AlphaFoldDB" id="A0A1F6B1U8"/>
<evidence type="ECO:0000313" key="3">
    <source>
        <dbReference type="Proteomes" id="UP000176409"/>
    </source>
</evidence>
<feature type="transmembrane region" description="Helical" evidence="1">
    <location>
        <begin position="65"/>
        <end position="86"/>
    </location>
</feature>
<dbReference type="EMBL" id="MFJZ01000018">
    <property type="protein sequence ID" value="OGG30507.1"/>
    <property type="molecule type" value="Genomic_DNA"/>
</dbReference>
<sequence length="87" mass="10441">MVPIRPKKADRIFVFIPMKKVFHLTKRIIIRPVYRSTRYVLVANAQLWGRTFWAQWDGLAFDKKLVWILFLNHTIAVLTLIEYLLLK</sequence>
<comment type="caution">
    <text evidence="2">The sequence shown here is derived from an EMBL/GenBank/DDBJ whole genome shotgun (WGS) entry which is preliminary data.</text>
</comment>
<keyword evidence="1" id="KW-1133">Transmembrane helix</keyword>
<evidence type="ECO:0000256" key="1">
    <source>
        <dbReference type="SAM" id="Phobius"/>
    </source>
</evidence>
<accession>A0A1F6B1U8</accession>
<evidence type="ECO:0000313" key="2">
    <source>
        <dbReference type="EMBL" id="OGG30507.1"/>
    </source>
</evidence>
<proteinExistence type="predicted"/>